<accession>A0A5M3VZJ2</accession>
<dbReference type="Gene3D" id="1.10.357.10">
    <property type="entry name" value="Tetracycline Repressor, domain 2"/>
    <property type="match status" value="1"/>
</dbReference>
<dbReference type="OrthoDB" id="9795011at2"/>
<evidence type="ECO:0000256" key="4">
    <source>
        <dbReference type="PROSITE-ProRule" id="PRU00335"/>
    </source>
</evidence>
<dbReference type="PRINTS" id="PR00455">
    <property type="entry name" value="HTHTETR"/>
</dbReference>
<dbReference type="SUPFAM" id="SSF48498">
    <property type="entry name" value="Tetracyclin repressor-like, C-terminal domain"/>
    <property type="match status" value="1"/>
</dbReference>
<gene>
    <name evidence="6" type="ORF">Acor_23240</name>
</gene>
<dbReference type="InterPro" id="IPR036271">
    <property type="entry name" value="Tet_transcr_reg_TetR-rel_C_sf"/>
</dbReference>
<protein>
    <submittedName>
        <fullName evidence="6">TetR family transcriptional regulator</fullName>
    </submittedName>
</protein>
<proteinExistence type="predicted"/>
<reference evidence="6 7" key="1">
    <citation type="submission" date="2019-10" db="EMBL/GenBank/DDBJ databases">
        <title>Whole genome shotgun sequence of Acrocarpospora corrugata NBRC 13972.</title>
        <authorList>
            <person name="Ichikawa N."/>
            <person name="Kimura A."/>
            <person name="Kitahashi Y."/>
            <person name="Komaki H."/>
            <person name="Oguchi A."/>
        </authorList>
    </citation>
    <scope>NUCLEOTIDE SEQUENCE [LARGE SCALE GENOMIC DNA]</scope>
    <source>
        <strain evidence="6 7">NBRC 13972</strain>
    </source>
</reference>
<dbReference type="EMBL" id="BLAD01000044">
    <property type="protein sequence ID" value="GES00261.1"/>
    <property type="molecule type" value="Genomic_DNA"/>
</dbReference>
<dbReference type="Proteomes" id="UP000334990">
    <property type="component" value="Unassembled WGS sequence"/>
</dbReference>
<feature type="domain" description="HTH tetR-type" evidence="5">
    <location>
        <begin position="14"/>
        <end position="73"/>
    </location>
</feature>
<feature type="DNA-binding region" description="H-T-H motif" evidence="4">
    <location>
        <begin position="36"/>
        <end position="55"/>
    </location>
</feature>
<comment type="caution">
    <text evidence="6">The sequence shown here is derived from an EMBL/GenBank/DDBJ whole genome shotgun (WGS) entry which is preliminary data.</text>
</comment>
<sequence>MSTSSKPPLRADAERNRQRVLASARQMFAEHGLEVPLEEVARHAGVGVATLYRRFPTREDLVAAAFLAKMTAYADAVTAALADPDPWHGLCGYLERVCAMQAEDLGFAHALTLTFPGQCALQAERDRAYHGLVELIARAKAAGRLRAEFVPEDLIVLLTANAGVVAATEQAAPGTWRRLLAYLIQGFEAPGTGPLPPPPAPTAVYRALVSARLRS</sequence>
<evidence type="ECO:0000259" key="5">
    <source>
        <dbReference type="PROSITE" id="PS50977"/>
    </source>
</evidence>
<dbReference type="RefSeq" id="WP_155336618.1">
    <property type="nucleotide sequence ID" value="NZ_BAAABN010000033.1"/>
</dbReference>
<dbReference type="InterPro" id="IPR049445">
    <property type="entry name" value="TetR_SbtR-like_C"/>
</dbReference>
<dbReference type="GO" id="GO:0003700">
    <property type="term" value="F:DNA-binding transcription factor activity"/>
    <property type="evidence" value="ECO:0007669"/>
    <property type="project" value="TreeGrafter"/>
</dbReference>
<dbReference type="InterPro" id="IPR050109">
    <property type="entry name" value="HTH-type_TetR-like_transc_reg"/>
</dbReference>
<evidence type="ECO:0000256" key="3">
    <source>
        <dbReference type="ARBA" id="ARBA00023163"/>
    </source>
</evidence>
<dbReference type="Pfam" id="PF21597">
    <property type="entry name" value="TetR_C_43"/>
    <property type="match status" value="1"/>
</dbReference>
<keyword evidence="1" id="KW-0805">Transcription regulation</keyword>
<keyword evidence="3" id="KW-0804">Transcription</keyword>
<evidence type="ECO:0000256" key="1">
    <source>
        <dbReference type="ARBA" id="ARBA00023015"/>
    </source>
</evidence>
<dbReference type="PANTHER" id="PTHR30055">
    <property type="entry name" value="HTH-TYPE TRANSCRIPTIONAL REGULATOR RUTR"/>
    <property type="match status" value="1"/>
</dbReference>
<dbReference type="InterPro" id="IPR009057">
    <property type="entry name" value="Homeodomain-like_sf"/>
</dbReference>
<dbReference type="PROSITE" id="PS50977">
    <property type="entry name" value="HTH_TETR_2"/>
    <property type="match status" value="1"/>
</dbReference>
<name>A0A5M3VZJ2_9ACTN</name>
<dbReference type="PANTHER" id="PTHR30055:SF234">
    <property type="entry name" value="HTH-TYPE TRANSCRIPTIONAL REGULATOR BETI"/>
    <property type="match status" value="1"/>
</dbReference>
<keyword evidence="2 4" id="KW-0238">DNA-binding</keyword>
<dbReference type="GO" id="GO:0000976">
    <property type="term" value="F:transcription cis-regulatory region binding"/>
    <property type="evidence" value="ECO:0007669"/>
    <property type="project" value="TreeGrafter"/>
</dbReference>
<dbReference type="SUPFAM" id="SSF46689">
    <property type="entry name" value="Homeodomain-like"/>
    <property type="match status" value="1"/>
</dbReference>
<dbReference type="AlphaFoldDB" id="A0A5M3VZJ2"/>
<dbReference type="Pfam" id="PF00440">
    <property type="entry name" value="TetR_N"/>
    <property type="match status" value="1"/>
</dbReference>
<evidence type="ECO:0000256" key="2">
    <source>
        <dbReference type="ARBA" id="ARBA00023125"/>
    </source>
</evidence>
<organism evidence="6 7">
    <name type="scientific">Acrocarpospora corrugata</name>
    <dbReference type="NCBI Taxonomy" id="35763"/>
    <lineage>
        <taxon>Bacteria</taxon>
        <taxon>Bacillati</taxon>
        <taxon>Actinomycetota</taxon>
        <taxon>Actinomycetes</taxon>
        <taxon>Streptosporangiales</taxon>
        <taxon>Streptosporangiaceae</taxon>
        <taxon>Acrocarpospora</taxon>
    </lineage>
</organism>
<keyword evidence="7" id="KW-1185">Reference proteome</keyword>
<evidence type="ECO:0000313" key="7">
    <source>
        <dbReference type="Proteomes" id="UP000334990"/>
    </source>
</evidence>
<evidence type="ECO:0000313" key="6">
    <source>
        <dbReference type="EMBL" id="GES00261.1"/>
    </source>
</evidence>
<dbReference type="InterPro" id="IPR001647">
    <property type="entry name" value="HTH_TetR"/>
</dbReference>